<feature type="domain" description="Ferritin/DPS" evidence="1">
    <location>
        <begin position="2"/>
        <end position="52"/>
    </location>
</feature>
<proteinExistence type="predicted"/>
<gene>
    <name evidence="2" type="ORF">RMAECT_0362</name>
</gene>
<dbReference type="Proteomes" id="UP000033591">
    <property type="component" value="Unassembled WGS sequence"/>
</dbReference>
<dbReference type="SUPFAM" id="SSF47240">
    <property type="entry name" value="Ferritin-like"/>
    <property type="match status" value="1"/>
</dbReference>
<evidence type="ECO:0000313" key="3">
    <source>
        <dbReference type="Proteomes" id="UP000033591"/>
    </source>
</evidence>
<dbReference type="GO" id="GO:0003677">
    <property type="term" value="F:DNA binding"/>
    <property type="evidence" value="ECO:0007669"/>
    <property type="project" value="UniProtKB-KW"/>
</dbReference>
<name>A0A0F3PDI5_RICRH</name>
<dbReference type="InterPro" id="IPR009078">
    <property type="entry name" value="Ferritin-like_SF"/>
</dbReference>
<dbReference type="InterPro" id="IPR008331">
    <property type="entry name" value="Ferritin_DPS_dom"/>
</dbReference>
<evidence type="ECO:0000259" key="1">
    <source>
        <dbReference type="Pfam" id="PF00210"/>
    </source>
</evidence>
<dbReference type="GO" id="GO:0008199">
    <property type="term" value="F:ferric iron binding"/>
    <property type="evidence" value="ECO:0007669"/>
    <property type="project" value="InterPro"/>
</dbReference>
<reference evidence="2 3" key="1">
    <citation type="submission" date="2015-01" db="EMBL/GenBank/DDBJ databases">
        <title>Genome Sequencing of Rickettsiales.</title>
        <authorList>
            <person name="Daugherty S.C."/>
            <person name="Su Q."/>
            <person name="Abolude K."/>
            <person name="Beier-Sexton M."/>
            <person name="Carlyon J.A."/>
            <person name="Carter R."/>
            <person name="Day N.P."/>
            <person name="Dumler S.J."/>
            <person name="Dyachenko V."/>
            <person name="Godinez A."/>
            <person name="Kurtti T.J."/>
            <person name="Lichay M."/>
            <person name="Mullins K.E."/>
            <person name="Ott S."/>
            <person name="Pappas-Brown V."/>
            <person name="Paris D.H."/>
            <person name="Patel P."/>
            <person name="Richards A.L."/>
            <person name="Sadzewicz L."/>
            <person name="Sears K."/>
            <person name="Seidman D."/>
            <person name="Sengamalay N."/>
            <person name="Stenos J."/>
            <person name="Tallon L.J."/>
            <person name="Vincent G."/>
            <person name="Fraser C.M."/>
            <person name="Munderloh U."/>
            <person name="Dunning-Hotopp J.C."/>
        </authorList>
    </citation>
    <scope>NUCLEOTIDE SEQUENCE [LARGE SCALE GENOMIC DNA]</scope>
    <source>
        <strain evidence="2 3">Ect</strain>
    </source>
</reference>
<keyword evidence="2" id="KW-0238">DNA-binding</keyword>
<dbReference type="Gene3D" id="1.20.1260.10">
    <property type="match status" value="1"/>
</dbReference>
<sequence>MLKSLTKDQDIIRDTLYKEGLKVAQAEGDEGTADMIIGRIKVHEKNRWMLKSSIL</sequence>
<dbReference type="PATRIC" id="fig|1359199.3.peg.355"/>
<dbReference type="Pfam" id="PF00210">
    <property type="entry name" value="Ferritin"/>
    <property type="match status" value="1"/>
</dbReference>
<protein>
    <submittedName>
        <fullName evidence="2">Putative stress induced DNA-binding protein</fullName>
    </submittedName>
</protein>
<dbReference type="InterPro" id="IPR012347">
    <property type="entry name" value="Ferritin-like"/>
</dbReference>
<evidence type="ECO:0000313" key="2">
    <source>
        <dbReference type="EMBL" id="KJV78353.1"/>
    </source>
</evidence>
<dbReference type="AlphaFoldDB" id="A0A0F3PDI5"/>
<comment type="caution">
    <text evidence="2">The sequence shown here is derived from an EMBL/GenBank/DDBJ whole genome shotgun (WGS) entry which is preliminary data.</text>
</comment>
<accession>A0A0F3PDI5</accession>
<organism evidence="2 3">
    <name type="scientific">Rickettsia rhipicephali str. Ect</name>
    <dbReference type="NCBI Taxonomy" id="1359199"/>
    <lineage>
        <taxon>Bacteria</taxon>
        <taxon>Pseudomonadati</taxon>
        <taxon>Pseudomonadota</taxon>
        <taxon>Alphaproteobacteria</taxon>
        <taxon>Rickettsiales</taxon>
        <taxon>Rickettsiaceae</taxon>
        <taxon>Rickettsieae</taxon>
        <taxon>Rickettsia</taxon>
        <taxon>spotted fever group</taxon>
    </lineage>
</organism>
<dbReference type="EMBL" id="LAOC01000001">
    <property type="protein sequence ID" value="KJV78353.1"/>
    <property type="molecule type" value="Genomic_DNA"/>
</dbReference>